<sequence length="87" mass="9517">MFLISRANILPRRASTTAFLCLVVAHLEWPLIAVIYLFCCSFARRVYVGVVGGEPTGTSRHKSSKFRPETGAFATAHAAEVTMSTNN</sequence>
<organism evidence="1 2">
    <name type="scientific">Mycobacterium tuberculosis</name>
    <dbReference type="NCBI Taxonomy" id="1773"/>
    <lineage>
        <taxon>Bacteria</taxon>
        <taxon>Bacillati</taxon>
        <taxon>Actinomycetota</taxon>
        <taxon>Actinomycetes</taxon>
        <taxon>Mycobacteriales</taxon>
        <taxon>Mycobacteriaceae</taxon>
        <taxon>Mycobacterium</taxon>
        <taxon>Mycobacterium tuberculosis complex</taxon>
    </lineage>
</organism>
<proteinExistence type="predicted"/>
<evidence type="ECO:0000313" key="2">
    <source>
        <dbReference type="Proteomes" id="UP000046680"/>
    </source>
</evidence>
<protein>
    <submittedName>
        <fullName evidence="1">Uncharacterized protein</fullName>
    </submittedName>
</protein>
<dbReference type="EMBL" id="CGCX01000424">
    <property type="protein sequence ID" value="CFR75731.1"/>
    <property type="molecule type" value="Genomic_DNA"/>
</dbReference>
<evidence type="ECO:0000313" key="1">
    <source>
        <dbReference type="EMBL" id="CFR75731.1"/>
    </source>
</evidence>
<accession>A0A654TZ35</accession>
<name>A0A654TZ35_MYCTX</name>
<dbReference type="Proteomes" id="UP000046680">
    <property type="component" value="Unassembled WGS sequence"/>
</dbReference>
<dbReference type="AlphaFoldDB" id="A0A654TZ35"/>
<gene>
    <name evidence="1" type="ORF">ERS007657_01395</name>
</gene>
<reference evidence="1 2" key="1">
    <citation type="submission" date="2015-03" db="EMBL/GenBank/DDBJ databases">
        <authorList>
            <consortium name="Pathogen Informatics"/>
        </authorList>
    </citation>
    <scope>NUCLEOTIDE SEQUENCE [LARGE SCALE GENOMIC DNA]</scope>
    <source>
        <strain evidence="1 2">C09601061</strain>
    </source>
</reference>